<dbReference type="InterPro" id="IPR011055">
    <property type="entry name" value="Dup_hybrid_motif"/>
</dbReference>
<dbReference type="SUPFAM" id="SSF51261">
    <property type="entry name" value="Duplicated hybrid motif"/>
    <property type="match status" value="1"/>
</dbReference>
<dbReference type="InterPro" id="IPR050570">
    <property type="entry name" value="Cell_wall_metabolism_enzyme"/>
</dbReference>
<name>A0A521AB52_9BACT</name>
<keyword evidence="5" id="KW-1185">Reference proteome</keyword>
<accession>A0A521AB52</accession>
<keyword evidence="1" id="KW-0732">Signal</keyword>
<evidence type="ECO:0000259" key="3">
    <source>
        <dbReference type="Pfam" id="PF01551"/>
    </source>
</evidence>
<dbReference type="GO" id="GO:0004222">
    <property type="term" value="F:metalloendopeptidase activity"/>
    <property type="evidence" value="ECO:0007669"/>
    <property type="project" value="TreeGrafter"/>
</dbReference>
<reference evidence="4 5" key="1">
    <citation type="submission" date="2017-05" db="EMBL/GenBank/DDBJ databases">
        <authorList>
            <person name="Varghese N."/>
            <person name="Submissions S."/>
        </authorList>
    </citation>
    <scope>NUCLEOTIDE SEQUENCE [LARGE SCALE GENOMIC DNA]</scope>
    <source>
        <strain evidence="4 5">DSM 21985</strain>
    </source>
</reference>
<keyword evidence="2" id="KW-0812">Transmembrane</keyword>
<dbReference type="Pfam" id="PF01551">
    <property type="entry name" value="Peptidase_M23"/>
    <property type="match status" value="1"/>
</dbReference>
<evidence type="ECO:0000313" key="5">
    <source>
        <dbReference type="Proteomes" id="UP000317557"/>
    </source>
</evidence>
<dbReference type="RefSeq" id="WP_142452556.1">
    <property type="nucleotide sequence ID" value="NZ_FXTP01000001.1"/>
</dbReference>
<dbReference type="Gene3D" id="2.70.70.10">
    <property type="entry name" value="Glucose Permease (Domain IIA)"/>
    <property type="match status" value="1"/>
</dbReference>
<feature type="transmembrane region" description="Helical" evidence="2">
    <location>
        <begin position="39"/>
        <end position="60"/>
    </location>
</feature>
<evidence type="ECO:0000256" key="1">
    <source>
        <dbReference type="ARBA" id="ARBA00022729"/>
    </source>
</evidence>
<dbReference type="OrthoDB" id="9814377at2"/>
<dbReference type="EMBL" id="FXTP01000001">
    <property type="protein sequence ID" value="SMO32027.1"/>
    <property type="molecule type" value="Genomic_DNA"/>
</dbReference>
<keyword evidence="2" id="KW-1133">Transmembrane helix</keyword>
<dbReference type="AlphaFoldDB" id="A0A521AB52"/>
<dbReference type="PANTHER" id="PTHR21666">
    <property type="entry name" value="PEPTIDASE-RELATED"/>
    <property type="match status" value="1"/>
</dbReference>
<dbReference type="Proteomes" id="UP000317557">
    <property type="component" value="Unassembled WGS sequence"/>
</dbReference>
<dbReference type="PANTHER" id="PTHR21666:SF289">
    <property type="entry name" value="L-ALA--D-GLU ENDOPEPTIDASE"/>
    <property type="match status" value="1"/>
</dbReference>
<gene>
    <name evidence="4" type="ORF">SAMN06265219_10118</name>
</gene>
<protein>
    <submittedName>
        <fullName evidence="4">Peptidase family M23</fullName>
    </submittedName>
</protein>
<proteinExistence type="predicted"/>
<dbReference type="CDD" id="cd12797">
    <property type="entry name" value="M23_peptidase"/>
    <property type="match status" value="1"/>
</dbReference>
<organism evidence="4 5">
    <name type="scientific">Gracilimonas mengyeensis</name>
    <dbReference type="NCBI Taxonomy" id="1302730"/>
    <lineage>
        <taxon>Bacteria</taxon>
        <taxon>Pseudomonadati</taxon>
        <taxon>Balneolota</taxon>
        <taxon>Balneolia</taxon>
        <taxon>Balneolales</taxon>
        <taxon>Balneolaceae</taxon>
        <taxon>Gracilimonas</taxon>
    </lineage>
</organism>
<dbReference type="InterPro" id="IPR016047">
    <property type="entry name" value="M23ase_b-sheet_dom"/>
</dbReference>
<sequence length="285" mass="32013">MVELLKKLFEQRQRDITVILLDDSKPDEDNSYRINPNGLIGLILGISGVFAVIVALLFMLTPIGSLLYSNDDAEIRAQILEVTNRTMALEDSLRQRDLQLQEMKNIIRFSVDTTLTPDERFMSMGDENAPFTSPDILASERMENLEQFSQNEIIFSNIFKATPDFPARYPVKGTLTRRYLPGQDHFGMDIATKDREPVINVADGSVINSSWTINNGYIISVQHSDGLVSTYKHLATVSKREGDLALRGDILGETGNTGVLSTGPHLHFEIWKNGVPQNPEKYLIK</sequence>
<evidence type="ECO:0000256" key="2">
    <source>
        <dbReference type="SAM" id="Phobius"/>
    </source>
</evidence>
<evidence type="ECO:0000313" key="4">
    <source>
        <dbReference type="EMBL" id="SMO32027.1"/>
    </source>
</evidence>
<feature type="domain" description="M23ase beta-sheet core" evidence="3">
    <location>
        <begin position="184"/>
        <end position="279"/>
    </location>
</feature>
<keyword evidence="2" id="KW-0472">Membrane</keyword>